<sequence>MSCHICDSTHSRLLFLCPTCARNRLYQLRLETTRALLEKEHLGKQIEATVARVDLEARHREPGDRHSESNSQGSRAWSLQLTSSKQAASSSRREDLSRNIEALKEEIRVKKAGLAGRRATLSRRRADAESAQYQLKEREEATLTGVQNTTKRTEHLWHSLHSKTAEARIFLCREAAHLYGLRPKKPEKGDRRQLYMLGGMPIMDLRDMNGKVSFEKTRAQSSPPSQNTSRPGDPRRQSRPRPLFIDKELPQLAKDDPSKYVLFLEGATLLAWDVAWLCRTQGINLTSDSWEEVCNIGKTMYQLLVAPPAQPSSLMRTFASRDVQSKIKPNKDSPQTTIQRRKSFPMLGHYSHGTVHSFLAASEGSEYVRSWKLPTPTRIVDKLKANFLGEMTSAEWELLEEAEWDDEASEPQTSPNRQQSIPVSFSSPIESRDGVIGPGDEVRRSKGNSGWMKLNNR</sequence>
<evidence type="ECO:0000256" key="3">
    <source>
        <dbReference type="ARBA" id="ARBA00023054"/>
    </source>
</evidence>
<dbReference type="InterPro" id="IPR018791">
    <property type="entry name" value="UV_resistance/autophagy_Atg14"/>
</dbReference>
<accession>A0A1V6U0K5</accession>
<dbReference type="GO" id="GO:0032991">
    <property type="term" value="C:protein-containing complex"/>
    <property type="evidence" value="ECO:0007669"/>
    <property type="project" value="UniProtKB-ARBA"/>
</dbReference>
<feature type="region of interest" description="Disordered" evidence="4">
    <location>
        <begin position="58"/>
        <end position="96"/>
    </location>
</feature>
<protein>
    <recommendedName>
        <fullName evidence="2">Autophagy-related protein 14</fullName>
    </recommendedName>
</protein>
<evidence type="ECO:0000313" key="5">
    <source>
        <dbReference type="EMBL" id="OQE32105.1"/>
    </source>
</evidence>
<dbReference type="EMBL" id="MLKD01000001">
    <property type="protein sequence ID" value="OQE32105.1"/>
    <property type="molecule type" value="Genomic_DNA"/>
</dbReference>
<dbReference type="OrthoDB" id="16772at2759"/>
<feature type="compositionally biased region" description="Polar residues" evidence="4">
    <location>
        <begin position="69"/>
        <end position="90"/>
    </location>
</feature>
<evidence type="ECO:0000256" key="4">
    <source>
        <dbReference type="SAM" id="MobiDB-lite"/>
    </source>
</evidence>
<comment type="similarity">
    <text evidence="1">Belongs to the ATG14 family.</text>
</comment>
<name>A0A1V6U0K5_9EURO</name>
<dbReference type="PANTHER" id="PTHR15157">
    <property type="entry name" value="UV RADIATION RESISTANCE-ASSOCIATED GENE PROTEIN"/>
    <property type="match status" value="1"/>
</dbReference>
<dbReference type="GO" id="GO:0035493">
    <property type="term" value="P:SNARE complex assembly"/>
    <property type="evidence" value="ECO:0007669"/>
    <property type="project" value="TreeGrafter"/>
</dbReference>
<gene>
    <name evidence="5" type="ORF">PENSTE_c001G06481</name>
</gene>
<feature type="region of interest" description="Disordered" evidence="4">
    <location>
        <begin position="403"/>
        <end position="457"/>
    </location>
</feature>
<organism evidence="5 6">
    <name type="scientific">Penicillium steckii</name>
    <dbReference type="NCBI Taxonomy" id="303698"/>
    <lineage>
        <taxon>Eukaryota</taxon>
        <taxon>Fungi</taxon>
        <taxon>Dikarya</taxon>
        <taxon>Ascomycota</taxon>
        <taxon>Pezizomycotina</taxon>
        <taxon>Eurotiomycetes</taxon>
        <taxon>Eurotiomycetidae</taxon>
        <taxon>Eurotiales</taxon>
        <taxon>Aspergillaceae</taxon>
        <taxon>Penicillium</taxon>
    </lineage>
</organism>
<reference evidence="6" key="1">
    <citation type="journal article" date="2017" name="Nat. Microbiol.">
        <title>Global analysis of biosynthetic gene clusters reveals vast potential of secondary metabolite production in Penicillium species.</title>
        <authorList>
            <person name="Nielsen J.C."/>
            <person name="Grijseels S."/>
            <person name="Prigent S."/>
            <person name="Ji B."/>
            <person name="Dainat J."/>
            <person name="Nielsen K.F."/>
            <person name="Frisvad J.C."/>
            <person name="Workman M."/>
            <person name="Nielsen J."/>
        </authorList>
    </citation>
    <scope>NUCLEOTIDE SEQUENCE [LARGE SCALE GENOMIC DNA]</scope>
    <source>
        <strain evidence="6">IBT 24891</strain>
    </source>
</reference>
<dbReference type="Pfam" id="PF10186">
    <property type="entry name" value="ATG14"/>
    <property type="match status" value="2"/>
</dbReference>
<comment type="caution">
    <text evidence="5">The sequence shown here is derived from an EMBL/GenBank/DDBJ whole genome shotgun (WGS) entry which is preliminary data.</text>
</comment>
<evidence type="ECO:0000256" key="2">
    <source>
        <dbReference type="ARBA" id="ARBA00013807"/>
    </source>
</evidence>
<feature type="region of interest" description="Disordered" evidence="4">
    <location>
        <begin position="215"/>
        <end position="242"/>
    </location>
</feature>
<keyword evidence="3" id="KW-0175">Coiled coil</keyword>
<dbReference type="PANTHER" id="PTHR15157:SF13">
    <property type="entry name" value="AUTOPHAGY-RELATED PROTEIN 14"/>
    <property type="match status" value="1"/>
</dbReference>
<feature type="compositionally biased region" description="Polar residues" evidence="4">
    <location>
        <begin position="219"/>
        <end position="230"/>
    </location>
</feature>
<keyword evidence="6" id="KW-1185">Reference proteome</keyword>
<dbReference type="GO" id="GO:0005768">
    <property type="term" value="C:endosome"/>
    <property type="evidence" value="ECO:0007669"/>
    <property type="project" value="TreeGrafter"/>
</dbReference>
<dbReference type="Proteomes" id="UP000191285">
    <property type="component" value="Unassembled WGS sequence"/>
</dbReference>
<feature type="compositionally biased region" description="Polar residues" evidence="4">
    <location>
        <begin position="411"/>
        <end position="429"/>
    </location>
</feature>
<proteinExistence type="inferred from homology"/>
<evidence type="ECO:0000256" key="1">
    <source>
        <dbReference type="ARBA" id="ARBA00009574"/>
    </source>
</evidence>
<dbReference type="GO" id="GO:0000149">
    <property type="term" value="F:SNARE binding"/>
    <property type="evidence" value="ECO:0007669"/>
    <property type="project" value="TreeGrafter"/>
</dbReference>
<dbReference type="AlphaFoldDB" id="A0A1V6U0K5"/>
<dbReference type="GO" id="GO:0000323">
    <property type="term" value="C:lytic vacuole"/>
    <property type="evidence" value="ECO:0007669"/>
    <property type="project" value="TreeGrafter"/>
</dbReference>
<evidence type="ECO:0000313" key="6">
    <source>
        <dbReference type="Proteomes" id="UP000191285"/>
    </source>
</evidence>
<feature type="compositionally biased region" description="Basic and acidic residues" evidence="4">
    <location>
        <begin position="58"/>
        <end position="68"/>
    </location>
</feature>